<dbReference type="GO" id="GO:0044097">
    <property type="term" value="P:secretion by the type IV secretion system"/>
    <property type="evidence" value="ECO:0007669"/>
    <property type="project" value="InterPro"/>
</dbReference>
<evidence type="ECO:0000313" key="4">
    <source>
        <dbReference type="EMBL" id="OSL09573.1"/>
    </source>
</evidence>
<dbReference type="Gene3D" id="3.40.50.300">
    <property type="entry name" value="P-loop containing nucleotide triphosphate hydrolases"/>
    <property type="match status" value="1"/>
</dbReference>
<reference evidence="4 5" key="1">
    <citation type="submission" date="2010-04" db="EMBL/GenBank/DDBJ databases">
        <title>The Genome Sequence of Escherichia coli H386.</title>
        <authorList>
            <consortium name="The Broad Institute Genome Sequencing Platform"/>
            <consortium name="The Broad Institute Genome Sequencing Center for Infectious Disease"/>
            <person name="Feldgarden M."/>
            <person name="Gordon D.M."/>
            <person name="Johnson J.R."/>
            <person name="Johnston B.D."/>
            <person name="Young S."/>
            <person name="Zeng Q."/>
            <person name="Koehrsen M."/>
            <person name="Alvarado L."/>
            <person name="Berlin A.M."/>
            <person name="Borenstein D."/>
            <person name="Chapman S.B."/>
            <person name="Chen Z."/>
            <person name="Engels R."/>
            <person name="Freedman E."/>
            <person name="Gellesch M."/>
            <person name="Goldberg J."/>
            <person name="Griggs A."/>
            <person name="Gujja S."/>
            <person name="Heilman E.R."/>
            <person name="Heiman D.I."/>
            <person name="Hepburn T.A."/>
            <person name="Howarth C."/>
            <person name="Jen D."/>
            <person name="Larson L."/>
            <person name="Mehta T."/>
            <person name="Park D."/>
            <person name="Pearson M."/>
            <person name="Richards J."/>
            <person name="Roberts A."/>
            <person name="Saif S."/>
            <person name="Shea T.D."/>
            <person name="Shenoy N."/>
            <person name="Sisk P."/>
            <person name="Stolte C."/>
            <person name="Sykes S.N."/>
            <person name="Walk T."/>
            <person name="White J."/>
            <person name="Yandava C."/>
            <person name="Haas B."/>
            <person name="Henn M.R."/>
            <person name="Nusbaum C."/>
            <person name="Birren B."/>
        </authorList>
    </citation>
    <scope>NUCLEOTIDE SEQUENCE [LARGE SCALE GENOMIC DNA]</scope>
    <source>
        <strain evidence="4 5">H386</strain>
    </source>
</reference>
<comment type="caution">
    <text evidence="4">The sequence shown here is derived from an EMBL/GenBank/DDBJ whole genome shotgun (WGS) entry which is preliminary data.</text>
</comment>
<dbReference type="RefSeq" id="WP_000447879.1">
    <property type="nucleotide sequence ID" value="NZ_ADJB01000057.1"/>
</dbReference>
<keyword evidence="2" id="KW-0547">Nucleotide-binding</keyword>
<dbReference type="GO" id="GO:0043684">
    <property type="term" value="C:type IV secretion system complex"/>
    <property type="evidence" value="ECO:0007669"/>
    <property type="project" value="UniProtKB-UniRule"/>
</dbReference>
<name>A0A1X3JHX9_ECOLX</name>
<feature type="domain" description="Bacterial type II secretion system protein E" evidence="3">
    <location>
        <begin position="138"/>
        <end position="314"/>
    </location>
</feature>
<dbReference type="CDD" id="cd01130">
    <property type="entry name" value="VirB11-like_ATPase"/>
    <property type="match status" value="1"/>
</dbReference>
<keyword evidence="2" id="KW-0067">ATP-binding</keyword>
<accession>A0A1X3JHX9</accession>
<dbReference type="InterPro" id="IPR027417">
    <property type="entry name" value="P-loop_NTPase"/>
</dbReference>
<comment type="function">
    <text evidence="2">Part of the Type IV secretion system.</text>
</comment>
<dbReference type="GO" id="GO:0016887">
    <property type="term" value="F:ATP hydrolysis activity"/>
    <property type="evidence" value="ECO:0007669"/>
    <property type="project" value="InterPro"/>
</dbReference>
<dbReference type="GO" id="GO:0005524">
    <property type="term" value="F:ATP binding"/>
    <property type="evidence" value="ECO:0007669"/>
    <property type="project" value="UniProtKB-UniRule"/>
</dbReference>
<dbReference type="PANTHER" id="PTHR30486:SF6">
    <property type="entry name" value="TYPE IV PILUS RETRACTATION ATPASE PILT"/>
    <property type="match status" value="1"/>
</dbReference>
<dbReference type="SUPFAM" id="SSF52540">
    <property type="entry name" value="P-loop containing nucleoside triphosphate hydrolases"/>
    <property type="match status" value="1"/>
</dbReference>
<dbReference type="Proteomes" id="UP000193045">
    <property type="component" value="Unassembled WGS sequence"/>
</dbReference>
<comment type="similarity">
    <text evidence="1 2">Belongs to the GSP E family.</text>
</comment>
<evidence type="ECO:0000256" key="2">
    <source>
        <dbReference type="RuleBase" id="RU366071"/>
    </source>
</evidence>
<protein>
    <recommendedName>
        <fullName evidence="2">Type IV secretion system protein</fullName>
    </recommendedName>
</protein>
<dbReference type="Gene3D" id="3.30.450.90">
    <property type="match status" value="1"/>
</dbReference>
<dbReference type="NCBIfam" id="TIGR02788">
    <property type="entry name" value="VirB11"/>
    <property type="match status" value="1"/>
</dbReference>
<sequence>METINMFLESTGVQPFLEAEGLTEIIVNRPFEIITEGVNGWEYHEAPGASYSDLLDLSIAINKYNNSAEPLDALHPIKSLVMPGGERMQIIMPPACEKKCISFTIRKPSLRRFTLEDYVSSNRFSNVRIVNQANLSALSASQQTLLDLLDNTRCAPRTWISFLEAAVAARMNILVVGGTGSGKTTIAKTIADLFPRDRRIITIEDVHEMTLPNHRNHVHLFYKQGGVQPRYLIEAAMRMKPDHIFLAELRGDEAWSYLEALNTGHEGSVTTIHANSALDAISRLASIVKQSTVGLTLDHSFILKTIKTSIDIVVFFRHTHMTEIYYNPMEKNQLLAA</sequence>
<organism evidence="4 5">
    <name type="scientific">Escherichia coli H386</name>
    <dbReference type="NCBI Taxonomy" id="656397"/>
    <lineage>
        <taxon>Bacteria</taxon>
        <taxon>Pseudomonadati</taxon>
        <taxon>Pseudomonadota</taxon>
        <taxon>Gammaproteobacteria</taxon>
        <taxon>Enterobacterales</taxon>
        <taxon>Enterobacteriaceae</taxon>
        <taxon>Escherichia</taxon>
    </lineage>
</organism>
<evidence type="ECO:0000259" key="3">
    <source>
        <dbReference type="Pfam" id="PF00437"/>
    </source>
</evidence>
<dbReference type="PANTHER" id="PTHR30486">
    <property type="entry name" value="TWITCHING MOTILITY PROTEIN PILT"/>
    <property type="match status" value="1"/>
</dbReference>
<dbReference type="InterPro" id="IPR001482">
    <property type="entry name" value="T2SS/T4SS_dom"/>
</dbReference>
<dbReference type="InterPro" id="IPR014155">
    <property type="entry name" value="VirB11"/>
</dbReference>
<gene>
    <name evidence="4" type="ORF">ECVG_04766</name>
</gene>
<dbReference type="Pfam" id="PF00437">
    <property type="entry name" value="T2SSE"/>
    <property type="match status" value="1"/>
</dbReference>
<dbReference type="InterPro" id="IPR050921">
    <property type="entry name" value="T4SS_GSP_E_ATPase"/>
</dbReference>
<proteinExistence type="inferred from homology"/>
<dbReference type="AlphaFoldDB" id="A0A1X3JHX9"/>
<dbReference type="EMBL" id="ADJB01000057">
    <property type="protein sequence ID" value="OSL09573.1"/>
    <property type="molecule type" value="Genomic_DNA"/>
</dbReference>
<evidence type="ECO:0000256" key="1">
    <source>
        <dbReference type="ARBA" id="ARBA00006611"/>
    </source>
</evidence>
<evidence type="ECO:0000313" key="5">
    <source>
        <dbReference type="Proteomes" id="UP000193045"/>
    </source>
</evidence>